<evidence type="ECO:0000313" key="2">
    <source>
        <dbReference type="Proteomes" id="UP000663419"/>
    </source>
</evidence>
<dbReference type="EMBL" id="CP069103">
    <property type="protein sequence ID" value="QSS51961.1"/>
    <property type="molecule type" value="Genomic_DNA"/>
</dbReference>
<reference evidence="1" key="1">
    <citation type="submission" date="2021-01" db="EMBL/GenBank/DDBJ databases">
        <title>Chromosome-level genome assembly of a human fungal pathogen reveals clustering of transcriptionally co-regulated genes.</title>
        <authorList>
            <person name="Voorhies M."/>
            <person name="Cohen S."/>
            <person name="Shea T.P."/>
            <person name="Petrus S."/>
            <person name="Munoz J.F."/>
            <person name="Poplawski S."/>
            <person name="Goldman W.E."/>
            <person name="Michael T."/>
            <person name="Cuomo C.A."/>
            <person name="Sil A."/>
            <person name="Beyhan S."/>
        </authorList>
    </citation>
    <scope>NUCLEOTIDE SEQUENCE</scope>
    <source>
        <strain evidence="1">H88</strain>
    </source>
</reference>
<protein>
    <submittedName>
        <fullName evidence="1">Uncharacterized protein</fullName>
    </submittedName>
</protein>
<dbReference type="Proteomes" id="UP000663419">
    <property type="component" value="Chromosome 2"/>
</dbReference>
<proteinExistence type="predicted"/>
<accession>A0A8A1LDS1</accession>
<dbReference type="VEuPathDB" id="FungiDB:I7I53_07442"/>
<gene>
    <name evidence="1" type="ORF">I7I53_07442</name>
</gene>
<evidence type="ECO:0000313" key="1">
    <source>
        <dbReference type="EMBL" id="QSS51961.1"/>
    </source>
</evidence>
<dbReference type="AlphaFoldDB" id="A0A8A1LDS1"/>
<name>A0A8A1LDS1_AJEC8</name>
<sequence length="63" mass="7390">MPRDIKYHRVMEWEYGLADHLLTLIILNAPFASRFLPHNAKVSIPVSRPEYEEPPLIHPLLRS</sequence>
<organism evidence="1 2">
    <name type="scientific">Ajellomyces capsulatus (strain H88)</name>
    <name type="common">Darling's disease fungus</name>
    <name type="synonym">Histoplasma capsulatum</name>
    <dbReference type="NCBI Taxonomy" id="544711"/>
    <lineage>
        <taxon>Eukaryota</taxon>
        <taxon>Fungi</taxon>
        <taxon>Dikarya</taxon>
        <taxon>Ascomycota</taxon>
        <taxon>Pezizomycotina</taxon>
        <taxon>Eurotiomycetes</taxon>
        <taxon>Eurotiomycetidae</taxon>
        <taxon>Onygenales</taxon>
        <taxon>Ajellomycetaceae</taxon>
        <taxon>Histoplasma</taxon>
    </lineage>
</organism>